<organism evidence="1 2">
    <name type="scientific">Methylobacterium symbioticum</name>
    <dbReference type="NCBI Taxonomy" id="2584084"/>
    <lineage>
        <taxon>Bacteria</taxon>
        <taxon>Pseudomonadati</taxon>
        <taxon>Pseudomonadota</taxon>
        <taxon>Alphaproteobacteria</taxon>
        <taxon>Hyphomicrobiales</taxon>
        <taxon>Methylobacteriaceae</taxon>
        <taxon>Methylobacterium</taxon>
    </lineage>
</organism>
<proteinExistence type="predicted"/>
<dbReference type="Proteomes" id="UP000410984">
    <property type="component" value="Unassembled WGS sequence"/>
</dbReference>
<name>A0A509EN41_9HYPH</name>
<dbReference type="AlphaFoldDB" id="A0A509EN41"/>
<dbReference type="EMBL" id="CABFPH010000223">
    <property type="protein sequence ID" value="VUD75094.1"/>
    <property type="molecule type" value="Genomic_DNA"/>
</dbReference>
<evidence type="ECO:0000313" key="1">
    <source>
        <dbReference type="EMBL" id="VUD75094.1"/>
    </source>
</evidence>
<accession>A0A509EN41</accession>
<sequence length="98" mass="9055">MASLFCSIEGGAASATGPIAASWTGRCGGSGIMIAAAATVANSAGRRGGSGASTACSSGSAGFAAAGAGVSAVSRLLASTGFASAALTPRWSAEPRSA</sequence>
<reference evidence="1 2" key="1">
    <citation type="submission" date="2019-06" db="EMBL/GenBank/DDBJ databases">
        <authorList>
            <person name="Rodrigo-Torres L."/>
            <person name="Arahal R. D."/>
            <person name="Lucena T."/>
        </authorList>
    </citation>
    <scope>NUCLEOTIDE SEQUENCE [LARGE SCALE GENOMIC DNA]</scope>
    <source>
        <strain evidence="1 2">SB0023/3</strain>
    </source>
</reference>
<evidence type="ECO:0000313" key="2">
    <source>
        <dbReference type="Proteomes" id="UP000410984"/>
    </source>
</evidence>
<gene>
    <name evidence="1" type="ORF">MET9862_05736</name>
</gene>
<keyword evidence="2" id="KW-1185">Reference proteome</keyword>
<protein>
    <submittedName>
        <fullName evidence="1">Uncharacterized protein</fullName>
    </submittedName>
</protein>